<protein>
    <submittedName>
        <fullName evidence="4">Regulatory LuxR family protein</fullName>
    </submittedName>
</protein>
<dbReference type="InterPro" id="IPR027417">
    <property type="entry name" value="P-loop_NTPase"/>
</dbReference>
<evidence type="ECO:0000256" key="1">
    <source>
        <dbReference type="ARBA" id="ARBA00022741"/>
    </source>
</evidence>
<accession>A0A3N1D2J7</accession>
<evidence type="ECO:0000313" key="4">
    <source>
        <dbReference type="EMBL" id="ROO87757.1"/>
    </source>
</evidence>
<dbReference type="CDD" id="cd06170">
    <property type="entry name" value="LuxR_C_like"/>
    <property type="match status" value="1"/>
</dbReference>
<keyword evidence="2" id="KW-0067">ATP-binding</keyword>
<gene>
    <name evidence="4" type="ORF">EDD29_5393</name>
</gene>
<evidence type="ECO:0000259" key="3">
    <source>
        <dbReference type="PROSITE" id="PS50043"/>
    </source>
</evidence>
<dbReference type="PRINTS" id="PR00038">
    <property type="entry name" value="HTHLUXR"/>
</dbReference>
<organism evidence="4 5">
    <name type="scientific">Actinocorallia herbida</name>
    <dbReference type="NCBI Taxonomy" id="58109"/>
    <lineage>
        <taxon>Bacteria</taxon>
        <taxon>Bacillati</taxon>
        <taxon>Actinomycetota</taxon>
        <taxon>Actinomycetes</taxon>
        <taxon>Streptosporangiales</taxon>
        <taxon>Thermomonosporaceae</taxon>
        <taxon>Actinocorallia</taxon>
    </lineage>
</organism>
<dbReference type="Proteomes" id="UP000272400">
    <property type="component" value="Unassembled WGS sequence"/>
</dbReference>
<dbReference type="GO" id="GO:0005524">
    <property type="term" value="F:ATP binding"/>
    <property type="evidence" value="ECO:0007669"/>
    <property type="project" value="UniProtKB-KW"/>
</dbReference>
<keyword evidence="1" id="KW-0547">Nucleotide-binding</keyword>
<dbReference type="InterPro" id="IPR041664">
    <property type="entry name" value="AAA_16"/>
</dbReference>
<feature type="domain" description="HTH luxR-type" evidence="3">
    <location>
        <begin position="869"/>
        <end position="934"/>
    </location>
</feature>
<name>A0A3N1D2J7_9ACTN</name>
<proteinExistence type="predicted"/>
<comment type="caution">
    <text evidence="4">The sequence shown here is derived from an EMBL/GenBank/DDBJ whole genome shotgun (WGS) entry which is preliminary data.</text>
</comment>
<keyword evidence="5" id="KW-1185">Reference proteome</keyword>
<dbReference type="GO" id="GO:0006355">
    <property type="term" value="P:regulation of DNA-templated transcription"/>
    <property type="evidence" value="ECO:0007669"/>
    <property type="project" value="InterPro"/>
</dbReference>
<dbReference type="PROSITE" id="PS50043">
    <property type="entry name" value="HTH_LUXR_2"/>
    <property type="match status" value="1"/>
</dbReference>
<dbReference type="RefSeq" id="WP_211359915.1">
    <property type="nucleotide sequence ID" value="NZ_RJKE01000001.1"/>
</dbReference>
<dbReference type="SUPFAM" id="SSF52540">
    <property type="entry name" value="P-loop containing nucleoside triphosphate hydrolases"/>
    <property type="match status" value="1"/>
</dbReference>
<dbReference type="GO" id="GO:0004016">
    <property type="term" value="F:adenylate cyclase activity"/>
    <property type="evidence" value="ECO:0007669"/>
    <property type="project" value="TreeGrafter"/>
</dbReference>
<sequence length="940" mass="99182">MRRLEEAHVGDRREDGFPPWPYERLVPGLRGRWSEGETLDRLVAGARAGRSGVLVLRGEAGVGKTALLDRLCGRAAGFQVARSAGVAAETELEFAGLHRLCAPFLDHLPRLPGAQADALKSALGLRGGDAPNRLVVGLAVLALLSEVARERPLVCVVDDVQWVDPASKQVLAIAARRLAAEPVVMVFTLREPDEADLATLPELVIRGVEPGDAQALLEWAQPGPMDARVRDRLLAETHGNPRALLELPRGMAVGEFAGGFGSARWPVGPADVEADLRSRIETLPGRTRALLWVAAAEPLADPVLLWRAAGLLGIEPAAAEPARAEGLLRIGAQVVFPSPLVRSVAYRSAPAAELRAAHLALAEASGRDADSVRYAWHLAAAAAAPDEQVAEELERAAGQAQARGGLAAAASYLRRAAMLSTEPVRRAARAIAAAEAGLQAGAFDAALGLLATADTGQLDDLQRARVTVLRARALLEKGHVRDAAPRLLLAAQTLEPLDSRLAREAYLEAWAAAAGSPAAGAALAEISRRALAVRADEGSRGPVDLLLEGLALPFTHGRSAAAPLLRRAAAGFAGSGVTDEEARRWGAQASAAALMVWDHEAALAIMRCRVGLARESGALPALAGGLDSLAGALCLAGDLRAADAPAAEADKVAQVTGSRAALGGGRLLLAAQRGRETEARTLIEVTLSEAAEDGQSAVVQRAQWATAILCNGLGLYEEALTAARQACEETPELYVADLAAIELVEAAAKTDRPEAAQAAFDRLAERTAVAGTDWGLGVRARLRALLSDGEAADELYREAIELLSRTRMRSELARAHLVYGEWLRGGGRRTLARRHLRSAYTMFGECGMEAFAARARGELAATGERVRPRADALSDLSPQEAEIVRFAVAGRSNREIGARLFLSPRTVEWHLRKVFMKLGVGSRHELAGALDGTGRTTIPA</sequence>
<dbReference type="InterPro" id="IPR016032">
    <property type="entry name" value="Sig_transdc_resp-reg_C-effctor"/>
</dbReference>
<dbReference type="Pfam" id="PF13191">
    <property type="entry name" value="AAA_16"/>
    <property type="match status" value="1"/>
</dbReference>
<dbReference type="EMBL" id="RJKE01000001">
    <property type="protein sequence ID" value="ROO87757.1"/>
    <property type="molecule type" value="Genomic_DNA"/>
</dbReference>
<dbReference type="SUPFAM" id="SSF46894">
    <property type="entry name" value="C-terminal effector domain of the bipartite response regulators"/>
    <property type="match status" value="1"/>
</dbReference>
<dbReference type="PANTHER" id="PTHR16305">
    <property type="entry name" value="TESTICULAR SOLUBLE ADENYLYL CYCLASE"/>
    <property type="match status" value="1"/>
</dbReference>
<reference evidence="4 5" key="1">
    <citation type="submission" date="2018-11" db="EMBL/GenBank/DDBJ databases">
        <title>Sequencing the genomes of 1000 actinobacteria strains.</title>
        <authorList>
            <person name="Klenk H.-P."/>
        </authorList>
    </citation>
    <scope>NUCLEOTIDE SEQUENCE [LARGE SCALE GENOMIC DNA]</scope>
    <source>
        <strain evidence="4 5">DSM 44254</strain>
    </source>
</reference>
<dbReference type="GO" id="GO:0003677">
    <property type="term" value="F:DNA binding"/>
    <property type="evidence" value="ECO:0007669"/>
    <property type="project" value="InterPro"/>
</dbReference>
<dbReference type="Gene3D" id="1.10.10.10">
    <property type="entry name" value="Winged helix-like DNA-binding domain superfamily/Winged helix DNA-binding domain"/>
    <property type="match status" value="1"/>
</dbReference>
<evidence type="ECO:0000256" key="2">
    <source>
        <dbReference type="ARBA" id="ARBA00022840"/>
    </source>
</evidence>
<dbReference type="InterPro" id="IPR036388">
    <property type="entry name" value="WH-like_DNA-bd_sf"/>
</dbReference>
<dbReference type="AlphaFoldDB" id="A0A3N1D2J7"/>
<dbReference type="GO" id="GO:0005737">
    <property type="term" value="C:cytoplasm"/>
    <property type="evidence" value="ECO:0007669"/>
    <property type="project" value="TreeGrafter"/>
</dbReference>
<evidence type="ECO:0000313" key="5">
    <source>
        <dbReference type="Proteomes" id="UP000272400"/>
    </source>
</evidence>
<dbReference type="InterPro" id="IPR000792">
    <property type="entry name" value="Tscrpt_reg_LuxR_C"/>
</dbReference>
<dbReference type="Pfam" id="PF00196">
    <property type="entry name" value="GerE"/>
    <property type="match status" value="1"/>
</dbReference>
<dbReference type="PANTHER" id="PTHR16305:SF35">
    <property type="entry name" value="TRANSCRIPTIONAL ACTIVATOR DOMAIN"/>
    <property type="match status" value="1"/>
</dbReference>
<dbReference type="SMART" id="SM00421">
    <property type="entry name" value="HTH_LUXR"/>
    <property type="match status" value="1"/>
</dbReference>